<dbReference type="Gene3D" id="3.10.129.10">
    <property type="entry name" value="Hotdog Thioesterase"/>
    <property type="match status" value="1"/>
</dbReference>
<keyword evidence="7" id="KW-1185">Reference proteome</keyword>
<dbReference type="InterPro" id="IPR040170">
    <property type="entry name" value="Cytosol_ACT"/>
</dbReference>
<dbReference type="SUPFAM" id="SSF54637">
    <property type="entry name" value="Thioesterase/thiol ester dehydrase-isomerase"/>
    <property type="match status" value="1"/>
</dbReference>
<reference evidence="7" key="1">
    <citation type="submission" date="2020-06" db="EMBL/GenBank/DDBJ databases">
        <title>Thalassolituus marinus alknpb1M-1, a hydrocarbon-degrading bacterium isolated from the deep-sea overlying water using an in-situ strategy from the South China Sea basin.</title>
        <authorList>
            <person name="Dong C."/>
            <person name="Chen Y."/>
            <person name="Shao Z."/>
        </authorList>
    </citation>
    <scope>NUCLEOTIDE SEQUENCE [LARGE SCALE GENOMIC DNA]</scope>
    <source>
        <strain evidence="7">alknpb1M-1</strain>
    </source>
</reference>
<accession>A0ABY6AET7</accession>
<name>A0ABY6AET7_9GAMM</name>
<evidence type="ECO:0000256" key="2">
    <source>
        <dbReference type="ARBA" id="ARBA00022801"/>
    </source>
</evidence>
<feature type="domain" description="HotDog ACOT-type" evidence="5">
    <location>
        <begin position="27"/>
        <end position="139"/>
    </location>
</feature>
<dbReference type="RefSeq" id="WP_260997834.1">
    <property type="nucleotide sequence ID" value="NZ_CP054475.1"/>
</dbReference>
<evidence type="ECO:0000256" key="1">
    <source>
        <dbReference type="ARBA" id="ARBA00010458"/>
    </source>
</evidence>
<dbReference type="InterPro" id="IPR029069">
    <property type="entry name" value="HotDog_dom_sf"/>
</dbReference>
<evidence type="ECO:0000256" key="4">
    <source>
        <dbReference type="SAM" id="MobiDB-lite"/>
    </source>
</evidence>
<dbReference type="EMBL" id="CP054475">
    <property type="protein sequence ID" value="UXD89165.1"/>
    <property type="molecule type" value="Genomic_DNA"/>
</dbReference>
<dbReference type="Proteomes" id="UP001065322">
    <property type="component" value="Chromosome"/>
</dbReference>
<evidence type="ECO:0000259" key="5">
    <source>
        <dbReference type="PROSITE" id="PS51770"/>
    </source>
</evidence>
<dbReference type="CDD" id="cd03442">
    <property type="entry name" value="BFIT_BACH"/>
    <property type="match status" value="1"/>
</dbReference>
<evidence type="ECO:0000313" key="7">
    <source>
        <dbReference type="Proteomes" id="UP001065322"/>
    </source>
</evidence>
<protein>
    <submittedName>
        <fullName evidence="6">Acyl-CoA thioesterase</fullName>
    </submittedName>
</protein>
<organism evidence="6 7">
    <name type="scientific">Thalassolituus hydrocarboniclasticus</name>
    <dbReference type="NCBI Taxonomy" id="2742796"/>
    <lineage>
        <taxon>Bacteria</taxon>
        <taxon>Pseudomonadati</taxon>
        <taxon>Pseudomonadota</taxon>
        <taxon>Gammaproteobacteria</taxon>
        <taxon>Oceanospirillales</taxon>
        <taxon>Oceanospirillaceae</taxon>
        <taxon>Thalassolituus</taxon>
    </lineage>
</organism>
<dbReference type="PROSITE" id="PS51770">
    <property type="entry name" value="HOTDOG_ACOT"/>
    <property type="match status" value="1"/>
</dbReference>
<dbReference type="PANTHER" id="PTHR11049">
    <property type="entry name" value="ACYL COENZYME A THIOESTER HYDROLASE"/>
    <property type="match status" value="1"/>
</dbReference>
<evidence type="ECO:0000256" key="3">
    <source>
        <dbReference type="PROSITE-ProRule" id="PRU01106"/>
    </source>
</evidence>
<evidence type="ECO:0000313" key="6">
    <source>
        <dbReference type="EMBL" id="UXD89165.1"/>
    </source>
</evidence>
<dbReference type="Pfam" id="PF03061">
    <property type="entry name" value="4HBT"/>
    <property type="match status" value="1"/>
</dbReference>
<dbReference type="InterPro" id="IPR006683">
    <property type="entry name" value="Thioestr_dom"/>
</dbReference>
<dbReference type="InterPro" id="IPR033120">
    <property type="entry name" value="HOTDOG_ACOT"/>
</dbReference>
<sequence>MNPKEDAVDHPRGDSLEEAREDCEPTPEGELTLRLIPTRSETNVHGDISGGWVVAQMDHAAESVASRLAQGRIANVALESVVFMSPIRVGAAVCFYTRLLDIGTSSIRIAIEVWTQNPNEVERRKVVDAVFVYVAIDETGRIRRVPR</sequence>
<keyword evidence="2 3" id="KW-0378">Hydrolase</keyword>
<dbReference type="PANTHER" id="PTHR11049:SF5">
    <property type="entry name" value="ACYL-COA THIOESTER HYDROLASE YCIA"/>
    <property type="match status" value="1"/>
</dbReference>
<comment type="similarity">
    <text evidence="1">Belongs to the acyl coenzyme A hydrolase family.</text>
</comment>
<feature type="region of interest" description="Disordered" evidence="4">
    <location>
        <begin position="1"/>
        <end position="28"/>
    </location>
</feature>
<proteinExistence type="inferred from homology"/>
<gene>
    <name evidence="6" type="ORF">HUF19_17745</name>
</gene>
<feature type="compositionally biased region" description="Basic and acidic residues" evidence="4">
    <location>
        <begin position="1"/>
        <end position="18"/>
    </location>
</feature>